<evidence type="ECO:0000259" key="8">
    <source>
        <dbReference type="Pfam" id="PF14322"/>
    </source>
</evidence>
<evidence type="ECO:0000313" key="9">
    <source>
        <dbReference type="EMBL" id="PSL36108.1"/>
    </source>
</evidence>
<dbReference type="RefSeq" id="WP_106600624.1">
    <property type="nucleotide sequence ID" value="NZ_PYGK01000001.1"/>
</dbReference>
<proteinExistence type="inferred from homology"/>
<comment type="subcellular location">
    <subcellularLocation>
        <location evidence="1">Cell outer membrane</location>
    </subcellularLocation>
</comment>
<keyword evidence="6" id="KW-0812">Transmembrane</keyword>
<name>A0A2P8GQ63_9BACT</name>
<evidence type="ECO:0000256" key="1">
    <source>
        <dbReference type="ARBA" id="ARBA00004442"/>
    </source>
</evidence>
<dbReference type="GO" id="GO:0009279">
    <property type="term" value="C:cell outer membrane"/>
    <property type="evidence" value="ECO:0007669"/>
    <property type="project" value="UniProtKB-SubCell"/>
</dbReference>
<dbReference type="Proteomes" id="UP000240978">
    <property type="component" value="Unassembled WGS sequence"/>
</dbReference>
<evidence type="ECO:0000256" key="5">
    <source>
        <dbReference type="ARBA" id="ARBA00023237"/>
    </source>
</evidence>
<keyword evidence="3" id="KW-0732">Signal</keyword>
<dbReference type="CDD" id="cd08977">
    <property type="entry name" value="SusD"/>
    <property type="match status" value="1"/>
</dbReference>
<dbReference type="EMBL" id="PYGK01000001">
    <property type="protein sequence ID" value="PSL36108.1"/>
    <property type="molecule type" value="Genomic_DNA"/>
</dbReference>
<evidence type="ECO:0000313" key="10">
    <source>
        <dbReference type="Proteomes" id="UP000240978"/>
    </source>
</evidence>
<feature type="transmembrane region" description="Helical" evidence="6">
    <location>
        <begin position="15"/>
        <end position="40"/>
    </location>
</feature>
<gene>
    <name evidence="9" type="ORF">CLV42_101877</name>
</gene>
<sequence length="495" mass="56324">MKNINLNIATSRSKFSFSIVDSVCFMFVLLCPAIICLSGCRKMIEIDMPINKYPVEKVFDEKNTAVAALSGVYAVIGSGEGSLMTGDVGLSLRSGFMADELSPLVMETVPEYQNVYNAKDGWPIWWMFVYRDYIYQLNTSIIGLENSTKLASVDKNILLGEAKFTRAWLYFNLVNFYGGVPIVLTNDFRINEKIARSPASEVYKQIEEDLKFAKLHLTENYLNRELLDDPQERVRPNKFAATALLARVYLYLGRWQEAEQEADQVISNSAYELLTDLNQVFLKNSKETIWALQPNVNSFSGVNTPDAKVLINRWGFLDPDWYLSSLLTSAFEMGDMRKTAWTQEKAAGYIAYKYKQGYGTSEQTEYTIVLRIAEQYLIRSEARAMQDKLLGDHSAVSDLNLIRARAGLSETSAKTRESILAAISKERQVELFLEWGDRWLNLKRTGNLNEVMTEVSKSKGVAWQPYKSLLPIPYDEFKWNPSLRGHQNPGYGEQP</sequence>
<keyword evidence="6" id="KW-1133">Transmembrane helix</keyword>
<organism evidence="9 10">
    <name type="scientific">Chitinophaga ginsengisoli</name>
    <dbReference type="NCBI Taxonomy" id="363837"/>
    <lineage>
        <taxon>Bacteria</taxon>
        <taxon>Pseudomonadati</taxon>
        <taxon>Bacteroidota</taxon>
        <taxon>Chitinophagia</taxon>
        <taxon>Chitinophagales</taxon>
        <taxon>Chitinophagaceae</taxon>
        <taxon>Chitinophaga</taxon>
    </lineage>
</organism>
<reference evidence="9 10" key="1">
    <citation type="submission" date="2018-03" db="EMBL/GenBank/DDBJ databases">
        <title>Genomic Encyclopedia of Archaeal and Bacterial Type Strains, Phase II (KMG-II): from individual species to whole genera.</title>
        <authorList>
            <person name="Goeker M."/>
        </authorList>
    </citation>
    <scope>NUCLEOTIDE SEQUENCE [LARGE SCALE GENOMIC DNA]</scope>
    <source>
        <strain evidence="9 10">DSM 18107</strain>
    </source>
</reference>
<evidence type="ECO:0000259" key="7">
    <source>
        <dbReference type="Pfam" id="PF07980"/>
    </source>
</evidence>
<protein>
    <submittedName>
        <fullName evidence="9">SusD-like starch-binding protein associating with outer membrane</fullName>
    </submittedName>
</protein>
<keyword evidence="4 6" id="KW-0472">Membrane</keyword>
<dbReference type="Pfam" id="PF07980">
    <property type="entry name" value="SusD_RagB"/>
    <property type="match status" value="1"/>
</dbReference>
<evidence type="ECO:0000256" key="4">
    <source>
        <dbReference type="ARBA" id="ARBA00023136"/>
    </source>
</evidence>
<keyword evidence="5" id="KW-0998">Cell outer membrane</keyword>
<dbReference type="InterPro" id="IPR012944">
    <property type="entry name" value="SusD_RagB_dom"/>
</dbReference>
<dbReference type="OrthoDB" id="621570at2"/>
<comment type="caution">
    <text evidence="9">The sequence shown here is derived from an EMBL/GenBank/DDBJ whole genome shotgun (WGS) entry which is preliminary data.</text>
</comment>
<dbReference type="InterPro" id="IPR011990">
    <property type="entry name" value="TPR-like_helical_dom_sf"/>
</dbReference>
<dbReference type="AlphaFoldDB" id="A0A2P8GQ63"/>
<keyword evidence="10" id="KW-1185">Reference proteome</keyword>
<dbReference type="Pfam" id="PF14322">
    <property type="entry name" value="SusD-like_3"/>
    <property type="match status" value="1"/>
</dbReference>
<accession>A0A2P8GQ63</accession>
<evidence type="ECO:0000256" key="3">
    <source>
        <dbReference type="ARBA" id="ARBA00022729"/>
    </source>
</evidence>
<evidence type="ECO:0000256" key="2">
    <source>
        <dbReference type="ARBA" id="ARBA00006275"/>
    </source>
</evidence>
<feature type="domain" description="RagB/SusD" evidence="7">
    <location>
        <begin position="344"/>
        <end position="491"/>
    </location>
</feature>
<comment type="similarity">
    <text evidence="2">Belongs to the SusD family.</text>
</comment>
<dbReference type="Gene3D" id="1.25.40.390">
    <property type="match status" value="1"/>
</dbReference>
<evidence type="ECO:0000256" key="6">
    <source>
        <dbReference type="SAM" id="Phobius"/>
    </source>
</evidence>
<feature type="domain" description="SusD-like N-terminal" evidence="8">
    <location>
        <begin position="111"/>
        <end position="250"/>
    </location>
</feature>
<dbReference type="InterPro" id="IPR033985">
    <property type="entry name" value="SusD-like_N"/>
</dbReference>
<dbReference type="SUPFAM" id="SSF48452">
    <property type="entry name" value="TPR-like"/>
    <property type="match status" value="1"/>
</dbReference>